<sequence>MIQARSSWSGDQESRQPTVALQIHNKPVEFANKIWLHVIAAREKNVCVRIRKGGGSLDERELLMPLLFLKQFFLRAILLEERDVSADKTSEQRALLVESRRNRL</sequence>
<name>A0A8B8ZNF6_PHODC</name>
<organism evidence="2 3">
    <name type="scientific">Phoenix dactylifera</name>
    <name type="common">Date palm</name>
    <dbReference type="NCBI Taxonomy" id="42345"/>
    <lineage>
        <taxon>Eukaryota</taxon>
        <taxon>Viridiplantae</taxon>
        <taxon>Streptophyta</taxon>
        <taxon>Embryophyta</taxon>
        <taxon>Tracheophyta</taxon>
        <taxon>Spermatophyta</taxon>
        <taxon>Magnoliopsida</taxon>
        <taxon>Liliopsida</taxon>
        <taxon>Arecaceae</taxon>
        <taxon>Coryphoideae</taxon>
        <taxon>Phoeniceae</taxon>
        <taxon>Phoenix</taxon>
    </lineage>
</organism>
<accession>A0A8B8ZNF6</accession>
<evidence type="ECO:0000313" key="3">
    <source>
        <dbReference type="RefSeq" id="XP_038975751.1"/>
    </source>
</evidence>
<dbReference type="GeneID" id="120106771"/>
<dbReference type="AlphaFoldDB" id="A0A8B8ZNF6"/>
<dbReference type="KEGG" id="pda:120106771"/>
<evidence type="ECO:0000256" key="1">
    <source>
        <dbReference type="SAM" id="MobiDB-lite"/>
    </source>
</evidence>
<dbReference type="OrthoDB" id="364348at2759"/>
<proteinExistence type="predicted"/>
<dbReference type="RefSeq" id="XP_038975751.1">
    <property type="nucleotide sequence ID" value="XM_039119823.1"/>
</dbReference>
<gene>
    <name evidence="3" type="primary">LOC120106771</name>
</gene>
<reference evidence="3" key="1">
    <citation type="submission" date="2025-08" db="UniProtKB">
        <authorList>
            <consortium name="RefSeq"/>
        </authorList>
    </citation>
    <scope>IDENTIFICATION</scope>
    <source>
        <tissue evidence="3">Young leaves</tissue>
    </source>
</reference>
<evidence type="ECO:0000313" key="2">
    <source>
        <dbReference type="Proteomes" id="UP000228380"/>
    </source>
</evidence>
<dbReference type="Proteomes" id="UP000228380">
    <property type="component" value="Unplaced"/>
</dbReference>
<feature type="region of interest" description="Disordered" evidence="1">
    <location>
        <begin position="85"/>
        <end position="104"/>
    </location>
</feature>
<keyword evidence="2" id="KW-1185">Reference proteome</keyword>
<protein>
    <submittedName>
        <fullName evidence="3">Uncharacterized protein LOC120106771 isoform X1</fullName>
    </submittedName>
</protein>